<feature type="compositionally biased region" description="Polar residues" evidence="1">
    <location>
        <begin position="545"/>
        <end position="558"/>
    </location>
</feature>
<dbReference type="Proteomes" id="UP000184383">
    <property type="component" value="Unassembled WGS sequence"/>
</dbReference>
<feature type="region of interest" description="Disordered" evidence="1">
    <location>
        <begin position="592"/>
        <end position="674"/>
    </location>
</feature>
<dbReference type="OrthoDB" id="418169at2759"/>
<dbReference type="Pfam" id="PF10313">
    <property type="entry name" value="DUF2415"/>
    <property type="match status" value="1"/>
</dbReference>
<dbReference type="SMART" id="SM00320">
    <property type="entry name" value="WD40"/>
    <property type="match status" value="2"/>
</dbReference>
<feature type="compositionally biased region" description="Low complexity" evidence="1">
    <location>
        <begin position="597"/>
        <end position="613"/>
    </location>
</feature>
<evidence type="ECO:0000313" key="3">
    <source>
        <dbReference type="EMBL" id="OJJ31150.1"/>
    </source>
</evidence>
<feature type="compositionally biased region" description="Basic and acidic residues" evidence="1">
    <location>
        <begin position="649"/>
        <end position="666"/>
    </location>
</feature>
<feature type="region of interest" description="Disordered" evidence="1">
    <location>
        <begin position="469"/>
        <end position="512"/>
    </location>
</feature>
<dbReference type="Gene3D" id="2.130.10.10">
    <property type="entry name" value="YVTN repeat-like/Quinoprotein amine dehydrogenase"/>
    <property type="match status" value="1"/>
</dbReference>
<feature type="region of interest" description="Disordered" evidence="1">
    <location>
        <begin position="545"/>
        <end position="567"/>
    </location>
</feature>
<evidence type="ECO:0000313" key="4">
    <source>
        <dbReference type="Proteomes" id="UP000184383"/>
    </source>
</evidence>
<keyword evidence="4" id="KW-1185">Reference proteome</keyword>
<feature type="compositionally biased region" description="Basic and acidic residues" evidence="1">
    <location>
        <begin position="404"/>
        <end position="424"/>
    </location>
</feature>
<accession>A0A1L9R8A4</accession>
<dbReference type="InterPro" id="IPR036322">
    <property type="entry name" value="WD40_repeat_dom_sf"/>
</dbReference>
<dbReference type="InterPro" id="IPR019417">
    <property type="entry name" value="DUF2415"/>
</dbReference>
<dbReference type="PANTHER" id="PTHR43991">
    <property type="entry name" value="WD REPEAT PROTEIN (AFU_ORTHOLOGUE AFUA_8G05640)-RELATED"/>
    <property type="match status" value="1"/>
</dbReference>
<dbReference type="EMBL" id="KV878216">
    <property type="protein sequence ID" value="OJJ31150.1"/>
    <property type="molecule type" value="Genomic_DNA"/>
</dbReference>
<sequence>MTWDSALLDRPTESLILPTKRRFFPFKIPNFHQQLRHYISTTDPDRIYVVVDRVIYSIHVSSEKRESIAFIPFEPKCLVAGYGWIAVGGSDNGECAFIKMADRNVRMHPDMPDYGQSDVDSALPIDLESSRLSPSLTQGEESSSPRRADRMQLPEVQLYKFGGSIVNSVTIHRLPGDGKGLADEDIIVLSNNDKTVTIYSLTQAKVLKVLHHQACMNYAIVSPDSSFLTAVGDENRAYFYHMTRDPDLTTVTENGEKLGDWDWSLHRCIEMDISTRSDEACFTVAFSPSSHLCAIGSQSGVIIVFDVDIIRRTLDGPYDKKAIICHFHSSRSYIEGGAVRCMLFSPDPWDLLVWLEDNGRAGVADVRQAFSRRQVLNLDMNDPGIQQVRTQPVPEDSEGLGFDFDSRSFPESRNELDPTQREMLDSIDGSSNEPGREGLDRSSLRENLIQDLTERERLIVEFLNTARSTSRLDESLTDRRTRPNVHLPPTSRSRLPGFTDGNGRPSRPTSPLRYNDALHDLFRESYLGHVAATDRNFNARRQDSVVLSQGHSGTNSRASEMADTNVEAQPSITLSWTTSPSELQSATLDNLSRAADPSTSNTSTPSNESGTGNRPQNAADRLSANFDPGNNTTSMHPLQRSHRSSSTPRRSERQESTAQESRHEPPRLLTADLRSNVAAERLRRQRQLINETHSRNTQREPRHRQQLLGFEQTRSPRWIRNILNELPDRSLHGHRDQEPGGTAGIGWGTDGRTLYVATVEGIFEYQINIHDRKTFPVFSYR</sequence>
<dbReference type="InterPro" id="IPR015943">
    <property type="entry name" value="WD40/YVTN_repeat-like_dom_sf"/>
</dbReference>
<protein>
    <recommendedName>
        <fullName evidence="2">DUF2415 domain-containing protein</fullName>
    </recommendedName>
</protein>
<organism evidence="3 4">
    <name type="scientific">Aspergillus wentii DTO 134E9</name>
    <dbReference type="NCBI Taxonomy" id="1073089"/>
    <lineage>
        <taxon>Eukaryota</taxon>
        <taxon>Fungi</taxon>
        <taxon>Dikarya</taxon>
        <taxon>Ascomycota</taxon>
        <taxon>Pezizomycotina</taxon>
        <taxon>Eurotiomycetes</taxon>
        <taxon>Eurotiomycetidae</taxon>
        <taxon>Eurotiales</taxon>
        <taxon>Aspergillaceae</taxon>
        <taxon>Aspergillus</taxon>
        <taxon>Aspergillus subgen. Cremei</taxon>
    </lineage>
</organism>
<dbReference type="InterPro" id="IPR001680">
    <property type="entry name" value="WD40_rpt"/>
</dbReference>
<dbReference type="GeneID" id="63753904"/>
<evidence type="ECO:0000259" key="2">
    <source>
        <dbReference type="Pfam" id="PF10313"/>
    </source>
</evidence>
<dbReference type="AlphaFoldDB" id="A0A1L9R8A4"/>
<gene>
    <name evidence="3" type="ORF">ASPWEDRAFT_54410</name>
</gene>
<dbReference type="PANTHER" id="PTHR43991:SF9">
    <property type="entry name" value="DUF2415 DOMAIN-CONTAINING PROTEIN"/>
    <property type="match status" value="1"/>
</dbReference>
<dbReference type="STRING" id="1073089.A0A1L9R8A4"/>
<feature type="domain" description="DUF2415" evidence="2">
    <location>
        <begin position="337"/>
        <end position="376"/>
    </location>
</feature>
<dbReference type="SUPFAM" id="SSF50978">
    <property type="entry name" value="WD40 repeat-like"/>
    <property type="match status" value="1"/>
</dbReference>
<reference evidence="4" key="1">
    <citation type="journal article" date="2017" name="Genome Biol.">
        <title>Comparative genomics reveals high biological diversity and specific adaptations in the industrially and medically important fungal genus Aspergillus.</title>
        <authorList>
            <person name="de Vries R.P."/>
            <person name="Riley R."/>
            <person name="Wiebenga A."/>
            <person name="Aguilar-Osorio G."/>
            <person name="Amillis S."/>
            <person name="Uchima C.A."/>
            <person name="Anderluh G."/>
            <person name="Asadollahi M."/>
            <person name="Askin M."/>
            <person name="Barry K."/>
            <person name="Battaglia E."/>
            <person name="Bayram O."/>
            <person name="Benocci T."/>
            <person name="Braus-Stromeyer S.A."/>
            <person name="Caldana C."/>
            <person name="Canovas D."/>
            <person name="Cerqueira G.C."/>
            <person name="Chen F."/>
            <person name="Chen W."/>
            <person name="Choi C."/>
            <person name="Clum A."/>
            <person name="Dos Santos R.A."/>
            <person name="Damasio A.R."/>
            <person name="Diallinas G."/>
            <person name="Emri T."/>
            <person name="Fekete E."/>
            <person name="Flipphi M."/>
            <person name="Freyberg S."/>
            <person name="Gallo A."/>
            <person name="Gournas C."/>
            <person name="Habgood R."/>
            <person name="Hainaut M."/>
            <person name="Harispe M.L."/>
            <person name="Henrissat B."/>
            <person name="Hilden K.S."/>
            <person name="Hope R."/>
            <person name="Hossain A."/>
            <person name="Karabika E."/>
            <person name="Karaffa L."/>
            <person name="Karanyi Z."/>
            <person name="Krasevec N."/>
            <person name="Kuo A."/>
            <person name="Kusch H."/>
            <person name="LaButti K."/>
            <person name="Lagendijk E.L."/>
            <person name="Lapidus A."/>
            <person name="Levasseur A."/>
            <person name="Lindquist E."/>
            <person name="Lipzen A."/>
            <person name="Logrieco A.F."/>
            <person name="MacCabe A."/>
            <person name="Maekelae M.R."/>
            <person name="Malavazi I."/>
            <person name="Melin P."/>
            <person name="Meyer V."/>
            <person name="Mielnichuk N."/>
            <person name="Miskei M."/>
            <person name="Molnar A.P."/>
            <person name="Mule G."/>
            <person name="Ngan C.Y."/>
            <person name="Orejas M."/>
            <person name="Orosz E."/>
            <person name="Ouedraogo J.P."/>
            <person name="Overkamp K.M."/>
            <person name="Park H.-S."/>
            <person name="Perrone G."/>
            <person name="Piumi F."/>
            <person name="Punt P.J."/>
            <person name="Ram A.F."/>
            <person name="Ramon A."/>
            <person name="Rauscher S."/>
            <person name="Record E."/>
            <person name="Riano-Pachon D.M."/>
            <person name="Robert V."/>
            <person name="Roehrig J."/>
            <person name="Ruller R."/>
            <person name="Salamov A."/>
            <person name="Salih N.S."/>
            <person name="Samson R.A."/>
            <person name="Sandor E."/>
            <person name="Sanguinetti M."/>
            <person name="Schuetze T."/>
            <person name="Sepcic K."/>
            <person name="Shelest E."/>
            <person name="Sherlock G."/>
            <person name="Sophianopoulou V."/>
            <person name="Squina F.M."/>
            <person name="Sun H."/>
            <person name="Susca A."/>
            <person name="Todd R.B."/>
            <person name="Tsang A."/>
            <person name="Unkles S.E."/>
            <person name="van de Wiele N."/>
            <person name="van Rossen-Uffink D."/>
            <person name="Oliveira J.V."/>
            <person name="Vesth T.C."/>
            <person name="Visser J."/>
            <person name="Yu J.-H."/>
            <person name="Zhou M."/>
            <person name="Andersen M.R."/>
            <person name="Archer D.B."/>
            <person name="Baker S.E."/>
            <person name="Benoit I."/>
            <person name="Brakhage A.A."/>
            <person name="Braus G.H."/>
            <person name="Fischer R."/>
            <person name="Frisvad J.C."/>
            <person name="Goldman G.H."/>
            <person name="Houbraken J."/>
            <person name="Oakley B."/>
            <person name="Pocsi I."/>
            <person name="Scazzocchio C."/>
            <person name="Seiboth B."/>
            <person name="vanKuyk P.A."/>
            <person name="Wortman J."/>
            <person name="Dyer P.S."/>
            <person name="Grigoriev I.V."/>
        </authorList>
    </citation>
    <scope>NUCLEOTIDE SEQUENCE [LARGE SCALE GENOMIC DNA]</scope>
    <source>
        <strain evidence="4">DTO 134E9</strain>
    </source>
</reference>
<feature type="region of interest" description="Disordered" evidence="1">
    <location>
        <begin position="382"/>
        <end position="442"/>
    </location>
</feature>
<proteinExistence type="predicted"/>
<name>A0A1L9R8A4_ASPWE</name>
<dbReference type="VEuPathDB" id="FungiDB:ASPWEDRAFT_54410"/>
<feature type="compositionally biased region" description="Basic and acidic residues" evidence="1">
    <location>
        <begin position="470"/>
        <end position="481"/>
    </location>
</feature>
<evidence type="ECO:0000256" key="1">
    <source>
        <dbReference type="SAM" id="MobiDB-lite"/>
    </source>
</evidence>
<dbReference type="RefSeq" id="XP_040684827.1">
    <property type="nucleotide sequence ID" value="XM_040838056.1"/>
</dbReference>